<dbReference type="SUPFAM" id="SSF48371">
    <property type="entry name" value="ARM repeat"/>
    <property type="match status" value="2"/>
</dbReference>
<sequence length="636" mass="66836">MEPDIVRMRLEGDVAGLAEVMRSGPSPYHVWAVDLLRDIGGREAADALYDCVSRPTAYPERLHLHALSTLAELRDRRALPGILRQVQRGLPGDGARAARVYEDLGAIGGPEAVRELVHRLGDPRPFRVVVEAVARLRPPEAVPALLAALWALLPRDEMHTVETLGAMRDPRTAPALLYLAESEGSSPRLRKGAVRALTQLPEECWPPPAGQDAEFMLMRALRDPDAATARPAAALLARTDYGRELLRSHLRDAAPWHPPEDRTPDSAAVTVCALIQERPELFGAGQDGRDVRNLIALLGEKSVPMVRRAAASALGALGGSAATDALLASLADDRTGDTVAQALSGLSAPPVRELLALLADDSPGARSRRRGAAVALGLLECADAAPLLLEALDAENPRDVRSAAADALGALRHEPAATRLGTLAGDGEEPGTLRARAVHAVGLIGADASLPVLLAAARDPSEPVRVQAVQSLARFPVREAADALGEAASTDASSDVARGAVRALGRMGAPAVHVLAALAGRFRRDVGQELVQALAECPGAEAVTALVALATSPETEDIHLAATEALATRRSPACAAPLAALLTAAHASRLRGTALRGLAALDTEEADAHVLTYCRTRGLATEEARAALRTIADRRR</sequence>
<accession>A0A5P2CN84</accession>
<dbReference type="InterPro" id="IPR016024">
    <property type="entry name" value="ARM-type_fold"/>
</dbReference>
<dbReference type="RefSeq" id="WP_150186729.1">
    <property type="nucleotide sequence ID" value="NZ_CP029191.1"/>
</dbReference>
<evidence type="ECO:0000313" key="1">
    <source>
        <dbReference type="EMBL" id="QES44402.1"/>
    </source>
</evidence>
<proteinExistence type="predicted"/>
<name>A0A5P2CN84_STRVZ</name>
<dbReference type="PANTHER" id="PTHR12697:SF5">
    <property type="entry name" value="DEOXYHYPUSINE HYDROXYLASE"/>
    <property type="match status" value="1"/>
</dbReference>
<evidence type="ECO:0000313" key="2">
    <source>
        <dbReference type="Proteomes" id="UP000324015"/>
    </source>
</evidence>
<dbReference type="Pfam" id="PF13646">
    <property type="entry name" value="HEAT_2"/>
    <property type="match status" value="3"/>
</dbReference>
<dbReference type="EMBL" id="CP029191">
    <property type="protein sequence ID" value="QES44402.1"/>
    <property type="molecule type" value="Genomic_DNA"/>
</dbReference>
<dbReference type="Gene3D" id="1.25.10.10">
    <property type="entry name" value="Leucine-rich Repeat Variant"/>
    <property type="match status" value="6"/>
</dbReference>
<evidence type="ECO:0008006" key="3">
    <source>
        <dbReference type="Google" id="ProtNLM"/>
    </source>
</evidence>
<gene>
    <name evidence="1" type="ORF">DEJ49_28425</name>
</gene>
<dbReference type="GO" id="GO:0016491">
    <property type="term" value="F:oxidoreductase activity"/>
    <property type="evidence" value="ECO:0007669"/>
    <property type="project" value="TreeGrafter"/>
</dbReference>
<dbReference type="AlphaFoldDB" id="A0A5P2CN84"/>
<dbReference type="InterPro" id="IPR004155">
    <property type="entry name" value="PBS_lyase_HEAT"/>
</dbReference>
<reference evidence="1 2" key="1">
    <citation type="submission" date="2018-05" db="EMBL/GenBank/DDBJ databases">
        <title>Streptomyces venezuelae.</title>
        <authorList>
            <person name="Kim W."/>
            <person name="Lee N."/>
            <person name="Cho B.-K."/>
        </authorList>
    </citation>
    <scope>NUCLEOTIDE SEQUENCE [LARGE SCALE GENOMIC DNA]</scope>
    <source>
        <strain evidence="1 2">ATCC 14585</strain>
    </source>
</reference>
<dbReference type="SMART" id="SM00567">
    <property type="entry name" value="EZ_HEAT"/>
    <property type="match status" value="12"/>
</dbReference>
<protein>
    <recommendedName>
        <fullName evidence="3">HEAT repeat domain-containing protein</fullName>
    </recommendedName>
</protein>
<dbReference type="PANTHER" id="PTHR12697">
    <property type="entry name" value="PBS LYASE HEAT-LIKE PROTEIN"/>
    <property type="match status" value="1"/>
</dbReference>
<dbReference type="InterPro" id="IPR011989">
    <property type="entry name" value="ARM-like"/>
</dbReference>
<organism evidence="1 2">
    <name type="scientific">Streptomyces venezuelae</name>
    <dbReference type="NCBI Taxonomy" id="54571"/>
    <lineage>
        <taxon>Bacteria</taxon>
        <taxon>Bacillati</taxon>
        <taxon>Actinomycetota</taxon>
        <taxon>Actinomycetes</taxon>
        <taxon>Kitasatosporales</taxon>
        <taxon>Streptomycetaceae</taxon>
        <taxon>Streptomyces</taxon>
    </lineage>
</organism>
<dbReference type="Proteomes" id="UP000324015">
    <property type="component" value="Chromosome"/>
</dbReference>